<evidence type="ECO:0000313" key="3">
    <source>
        <dbReference type="EMBL" id="CAK1548622.1"/>
    </source>
</evidence>
<evidence type="ECO:0000256" key="1">
    <source>
        <dbReference type="SAM" id="MobiDB-lite"/>
    </source>
</evidence>
<dbReference type="GO" id="GO:0005634">
    <property type="term" value="C:nucleus"/>
    <property type="evidence" value="ECO:0007669"/>
    <property type="project" value="TreeGrafter"/>
</dbReference>
<dbReference type="GO" id="GO:0003713">
    <property type="term" value="F:transcription coactivator activity"/>
    <property type="evidence" value="ECO:0007669"/>
    <property type="project" value="InterPro"/>
</dbReference>
<dbReference type="InterPro" id="IPR009917">
    <property type="entry name" value="SRA1/Sec31"/>
</dbReference>
<dbReference type="EMBL" id="CAVLEF010000010">
    <property type="protein sequence ID" value="CAK1548622.1"/>
    <property type="molecule type" value="Genomic_DNA"/>
</dbReference>
<dbReference type="PANTHER" id="PTHR18834:SF2">
    <property type="entry name" value="STEROID RECEPTOR RNA ACTIVATOR 1"/>
    <property type="match status" value="1"/>
</dbReference>
<dbReference type="Proteomes" id="UP001497472">
    <property type="component" value="Unassembled WGS sequence"/>
</dbReference>
<feature type="compositionally biased region" description="Polar residues" evidence="1">
    <location>
        <begin position="24"/>
        <end position="37"/>
    </location>
</feature>
<dbReference type="InterPro" id="IPR040243">
    <property type="entry name" value="Steroid_recept_RNA_1"/>
</dbReference>
<feature type="region of interest" description="Disordered" evidence="1">
    <location>
        <begin position="1"/>
        <end position="42"/>
    </location>
</feature>
<dbReference type="Gene3D" id="1.20.940.10">
    <property type="entry name" value="Functional domain of the splicing factor Prp18"/>
    <property type="match status" value="1"/>
</dbReference>
<dbReference type="AlphaFoldDB" id="A0AAV1JJM6"/>
<keyword evidence="4" id="KW-1185">Reference proteome</keyword>
<feature type="domain" description="SRA1/Sec31" evidence="2">
    <location>
        <begin position="55"/>
        <end position="189"/>
    </location>
</feature>
<gene>
    <name evidence="3" type="ORF">LNINA_LOCUS7989</name>
</gene>
<sequence>MDNVQNIQDTNSKVTFDPGWNDPPTFSYNAQQTTTPNKPRLNKRVAFPLSNNVSTAPPVPVNMPPMPVLLPTRTTAISTQKTDSEEDIQIDSEQMLYEVREVLLDILNDSTELGAKGDSIKKKISTMEEMWSNGKINKQVQMKMQELGKALKEDNPSKADELHKALMVDHVSTVGTWMPGIKQLIYHCKARTELLAIDKE</sequence>
<evidence type="ECO:0000313" key="4">
    <source>
        <dbReference type="Proteomes" id="UP001497472"/>
    </source>
</evidence>
<dbReference type="GO" id="GO:0006357">
    <property type="term" value="P:regulation of transcription by RNA polymerase II"/>
    <property type="evidence" value="ECO:0007669"/>
    <property type="project" value="InterPro"/>
</dbReference>
<feature type="compositionally biased region" description="Polar residues" evidence="1">
    <location>
        <begin position="1"/>
        <end position="14"/>
    </location>
</feature>
<protein>
    <recommendedName>
        <fullName evidence="2">SRA1/Sec31 domain-containing protein</fullName>
    </recommendedName>
</protein>
<comment type="caution">
    <text evidence="3">The sequence shown here is derived from an EMBL/GenBank/DDBJ whole genome shotgun (WGS) entry which is preliminary data.</text>
</comment>
<dbReference type="PANTHER" id="PTHR18834">
    <property type="entry name" value="STEROID RECEPTOR RNA ACTIVATOR 1"/>
    <property type="match status" value="1"/>
</dbReference>
<evidence type="ECO:0000259" key="2">
    <source>
        <dbReference type="Pfam" id="PF07304"/>
    </source>
</evidence>
<accession>A0AAV1JJM6</accession>
<proteinExistence type="predicted"/>
<organism evidence="3 4">
    <name type="scientific">Leptosia nina</name>
    <dbReference type="NCBI Taxonomy" id="320188"/>
    <lineage>
        <taxon>Eukaryota</taxon>
        <taxon>Metazoa</taxon>
        <taxon>Ecdysozoa</taxon>
        <taxon>Arthropoda</taxon>
        <taxon>Hexapoda</taxon>
        <taxon>Insecta</taxon>
        <taxon>Pterygota</taxon>
        <taxon>Neoptera</taxon>
        <taxon>Endopterygota</taxon>
        <taxon>Lepidoptera</taxon>
        <taxon>Glossata</taxon>
        <taxon>Ditrysia</taxon>
        <taxon>Papilionoidea</taxon>
        <taxon>Pieridae</taxon>
        <taxon>Pierinae</taxon>
        <taxon>Leptosia</taxon>
    </lineage>
</organism>
<dbReference type="Pfam" id="PF07304">
    <property type="entry name" value="SRA1"/>
    <property type="match status" value="1"/>
</dbReference>
<name>A0AAV1JJM6_9NEOP</name>
<reference evidence="3 4" key="1">
    <citation type="submission" date="2023-11" db="EMBL/GenBank/DDBJ databases">
        <authorList>
            <person name="Okamura Y."/>
        </authorList>
    </citation>
    <scope>NUCLEOTIDE SEQUENCE [LARGE SCALE GENOMIC DNA]</scope>
</reference>